<name>A0A017T9A9_9BACT</name>
<evidence type="ECO:0008006" key="3">
    <source>
        <dbReference type="Google" id="ProtNLM"/>
    </source>
</evidence>
<protein>
    <recommendedName>
        <fullName evidence="3">TIGR02646 family protein</fullName>
    </recommendedName>
</protein>
<dbReference type="eggNOG" id="COG1403">
    <property type="taxonomic scope" value="Bacteria"/>
</dbReference>
<dbReference type="InterPro" id="IPR013467">
    <property type="entry name" value="HNH78-like"/>
</dbReference>
<dbReference type="STRING" id="1192034.CAP_3551"/>
<dbReference type="AlphaFoldDB" id="A0A017T9A9"/>
<dbReference type="Proteomes" id="UP000019678">
    <property type="component" value="Unassembled WGS sequence"/>
</dbReference>
<evidence type="ECO:0000313" key="1">
    <source>
        <dbReference type="EMBL" id="EYF05186.1"/>
    </source>
</evidence>
<accession>A0A017T9A9</accession>
<proteinExistence type="predicted"/>
<comment type="caution">
    <text evidence="1">The sequence shown here is derived from an EMBL/GenBank/DDBJ whole genome shotgun (WGS) entry which is preliminary data.</text>
</comment>
<dbReference type="EMBL" id="ASRX01000026">
    <property type="protein sequence ID" value="EYF05186.1"/>
    <property type="molecule type" value="Genomic_DNA"/>
</dbReference>
<keyword evidence="2" id="KW-1185">Reference proteome</keyword>
<organism evidence="1 2">
    <name type="scientific">Chondromyces apiculatus DSM 436</name>
    <dbReference type="NCBI Taxonomy" id="1192034"/>
    <lineage>
        <taxon>Bacteria</taxon>
        <taxon>Pseudomonadati</taxon>
        <taxon>Myxococcota</taxon>
        <taxon>Polyangia</taxon>
        <taxon>Polyangiales</taxon>
        <taxon>Polyangiaceae</taxon>
        <taxon>Chondromyces</taxon>
    </lineage>
</organism>
<dbReference type="NCBIfam" id="TIGR02646">
    <property type="entry name" value="retron system putative HNH endonuclease"/>
    <property type="match status" value="1"/>
</dbReference>
<sequence length="203" mass="22903">MRKQANDEQGGLCAYCMSLIPQSNKPLEPPDNTSMKIEHFEARNASRAKMFDWSNLLGVCIGDVGIEGGGESDQQARYHCDTYRGHLKVTEQGLDLNPAAFPPDIGERFSYTVSGEARTSQRFEPAERDKVERMIARLNLNLPRLRRNRAAVIGLLRRELQKKPTLARVKELLQDASAPGAKGLLRPYCQVAIHYLQKKLRQL</sequence>
<evidence type="ECO:0000313" key="2">
    <source>
        <dbReference type="Proteomes" id="UP000019678"/>
    </source>
</evidence>
<gene>
    <name evidence="1" type="ORF">CAP_3551</name>
</gene>
<reference evidence="1 2" key="1">
    <citation type="submission" date="2013-05" db="EMBL/GenBank/DDBJ databases">
        <title>Genome assembly of Chondromyces apiculatus DSM 436.</title>
        <authorList>
            <person name="Sharma G."/>
            <person name="Khatri I."/>
            <person name="Kaur C."/>
            <person name="Mayilraj S."/>
            <person name="Subramanian S."/>
        </authorList>
    </citation>
    <scope>NUCLEOTIDE SEQUENCE [LARGE SCALE GENOMIC DNA]</scope>
    <source>
        <strain evidence="1 2">DSM 436</strain>
    </source>
</reference>